<protein>
    <submittedName>
        <fullName evidence="2">Uncharacterized protein</fullName>
    </submittedName>
</protein>
<evidence type="ECO:0000313" key="2">
    <source>
        <dbReference type="EMBL" id="KDQ58226.1"/>
    </source>
</evidence>
<dbReference type="InParanoid" id="A0A067Q6J5"/>
<dbReference type="EMBL" id="KL197718">
    <property type="protein sequence ID" value="KDQ58226.1"/>
    <property type="molecule type" value="Genomic_DNA"/>
</dbReference>
<organism evidence="2 3">
    <name type="scientific">Jaapia argillacea MUCL 33604</name>
    <dbReference type="NCBI Taxonomy" id="933084"/>
    <lineage>
        <taxon>Eukaryota</taxon>
        <taxon>Fungi</taxon>
        <taxon>Dikarya</taxon>
        <taxon>Basidiomycota</taxon>
        <taxon>Agaricomycotina</taxon>
        <taxon>Agaricomycetes</taxon>
        <taxon>Agaricomycetidae</taxon>
        <taxon>Jaapiales</taxon>
        <taxon>Jaapiaceae</taxon>
        <taxon>Jaapia</taxon>
    </lineage>
</organism>
<keyword evidence="1" id="KW-0175">Coiled coil</keyword>
<keyword evidence="3" id="KW-1185">Reference proteome</keyword>
<accession>A0A067Q6J5</accession>
<evidence type="ECO:0000313" key="3">
    <source>
        <dbReference type="Proteomes" id="UP000027265"/>
    </source>
</evidence>
<evidence type="ECO:0000256" key="1">
    <source>
        <dbReference type="SAM" id="Coils"/>
    </source>
</evidence>
<dbReference type="OrthoDB" id="3365698at2759"/>
<name>A0A067Q6J5_9AGAM</name>
<proteinExistence type="predicted"/>
<feature type="coiled-coil region" evidence="1">
    <location>
        <begin position="31"/>
        <end position="65"/>
    </location>
</feature>
<dbReference type="Proteomes" id="UP000027265">
    <property type="component" value="Unassembled WGS sequence"/>
</dbReference>
<sequence>MPPSESLTLLREASRSNSATILQEIDLAEEQHRADKDISALEDQIKELQQRLLTSTGELEEAKMRKALANSLSASPIRKLPPEILSRIFQMARKVRIKNPVDVLDSFLEVSWHWRRVALNPTIWSNVGVQYYQHSGDNSHGEGPFTLVSALRIILTRSNDTRLSVSADILPHHPTVSCLDANVFSVFCSHVLRLGDVRILNRRHWDDLVVLLRVMAGGSQRLETLSLSQWEEMPTPESLSDITTFIAPQLQSVALHMAWHPDWLALPWSQLTHLRLGDRDVVPACYSLASCFPVLRQCTELTHCWVHCVDPSPPSPQDDSPFIPQTPILLPKLRFLSVTMTPGHHLFFERLEAPHLTELAYTQAHSSTESMVTFKNWIISSSSILDRLIVDVQREWIRVLDCISTVTDLHLDISVPLLPEDRKVLEALHLSQDSHSTRYMSRLQNLTFAFFDPRQNTPAVRGEVDAAISLVISRCSRASSTSSTDLPSLLHHCCFRIPSTDFQDLRQQIEAGLADCVAEGLDLHVEIQPSKSEFMFYKVNGSTKREL</sequence>
<dbReference type="InterPro" id="IPR036047">
    <property type="entry name" value="F-box-like_dom_sf"/>
</dbReference>
<dbReference type="SUPFAM" id="SSF81383">
    <property type="entry name" value="F-box domain"/>
    <property type="match status" value="1"/>
</dbReference>
<dbReference type="HOGENOM" id="CLU_018544_12_2_1"/>
<gene>
    <name evidence="2" type="ORF">JAAARDRAFT_206893</name>
</gene>
<dbReference type="AlphaFoldDB" id="A0A067Q6J5"/>
<dbReference type="Gene3D" id="1.20.1280.50">
    <property type="match status" value="1"/>
</dbReference>
<reference evidence="3" key="1">
    <citation type="journal article" date="2014" name="Proc. Natl. Acad. Sci. U.S.A.">
        <title>Extensive sampling of basidiomycete genomes demonstrates inadequacy of the white-rot/brown-rot paradigm for wood decay fungi.</title>
        <authorList>
            <person name="Riley R."/>
            <person name="Salamov A.A."/>
            <person name="Brown D.W."/>
            <person name="Nagy L.G."/>
            <person name="Floudas D."/>
            <person name="Held B.W."/>
            <person name="Levasseur A."/>
            <person name="Lombard V."/>
            <person name="Morin E."/>
            <person name="Otillar R."/>
            <person name="Lindquist E.A."/>
            <person name="Sun H."/>
            <person name="LaButti K.M."/>
            <person name="Schmutz J."/>
            <person name="Jabbour D."/>
            <person name="Luo H."/>
            <person name="Baker S.E."/>
            <person name="Pisabarro A.G."/>
            <person name="Walton J.D."/>
            <person name="Blanchette R.A."/>
            <person name="Henrissat B."/>
            <person name="Martin F."/>
            <person name="Cullen D."/>
            <person name="Hibbett D.S."/>
            <person name="Grigoriev I.V."/>
        </authorList>
    </citation>
    <scope>NUCLEOTIDE SEQUENCE [LARGE SCALE GENOMIC DNA]</scope>
    <source>
        <strain evidence="3">MUCL 33604</strain>
    </source>
</reference>